<keyword evidence="3" id="KW-1185">Reference proteome</keyword>
<dbReference type="SUPFAM" id="SSF47413">
    <property type="entry name" value="lambda repressor-like DNA-binding domains"/>
    <property type="match status" value="1"/>
</dbReference>
<dbReference type="SMART" id="SM00530">
    <property type="entry name" value="HTH_XRE"/>
    <property type="match status" value="1"/>
</dbReference>
<proteinExistence type="predicted"/>
<dbReference type="Proteomes" id="UP001165405">
    <property type="component" value="Unassembled WGS sequence"/>
</dbReference>
<dbReference type="Gene3D" id="1.10.260.40">
    <property type="entry name" value="lambda repressor-like DNA-binding domains"/>
    <property type="match status" value="1"/>
</dbReference>
<sequence length="273" mass="30639">MGALRAASLLTWDFVVRYRLVGREGPTVNTALRQTMEHRRMGVAELAARVGVDDKTVRRWLHDGRVPHRRTARDVADALGVAPEVLWPHADQSAASVHSEVVALYPHRAAVPKPLWLSLIRSATTQIGLLAYASQFLPEENPGAVAFLRQKACSGVRVRLALGDPDSPEAALRGAEERLGEALPARIRMAMAYYRPLIDVPRVEFHQHRTTLYNSIFRFDDEMLVNQHVYGAYGYLAPILHLRRDPAHDMFDMYAASFERVWDASFPLGKGQP</sequence>
<accession>A0AA41UCF5</accession>
<dbReference type="CDD" id="cd00093">
    <property type="entry name" value="HTH_XRE"/>
    <property type="match status" value="1"/>
</dbReference>
<protein>
    <submittedName>
        <fullName evidence="2">Helix-turn-helix domain-containing protein</fullName>
    </submittedName>
</protein>
<feature type="domain" description="HTH cro/C1-type" evidence="1">
    <location>
        <begin position="32"/>
        <end position="86"/>
    </location>
</feature>
<dbReference type="EMBL" id="JAKGSG010000036">
    <property type="protein sequence ID" value="MCF4122024.1"/>
    <property type="molecule type" value="Genomic_DNA"/>
</dbReference>
<evidence type="ECO:0000313" key="2">
    <source>
        <dbReference type="EMBL" id="MCF4122024.1"/>
    </source>
</evidence>
<evidence type="ECO:0000313" key="3">
    <source>
        <dbReference type="Proteomes" id="UP001165405"/>
    </source>
</evidence>
<dbReference type="PROSITE" id="PS50943">
    <property type="entry name" value="HTH_CROC1"/>
    <property type="match status" value="1"/>
</dbReference>
<dbReference type="InterPro" id="IPR001387">
    <property type="entry name" value="Cro/C1-type_HTH"/>
</dbReference>
<reference evidence="2" key="1">
    <citation type="submission" date="2022-01" db="EMBL/GenBank/DDBJ databases">
        <title>Antribacter sp. nov., isolated from Guizhou of China.</title>
        <authorList>
            <person name="Chengliang C."/>
            <person name="Ya Z."/>
        </authorList>
    </citation>
    <scope>NUCLEOTIDE SEQUENCE</scope>
    <source>
        <strain evidence="2">KLBMP 9083</strain>
    </source>
</reference>
<name>A0AA41UCF5_9MICO</name>
<dbReference type="InterPro" id="IPR010982">
    <property type="entry name" value="Lambda_DNA-bd_dom_sf"/>
</dbReference>
<comment type="caution">
    <text evidence="2">The sequence shown here is derived from an EMBL/GenBank/DDBJ whole genome shotgun (WGS) entry which is preliminary data.</text>
</comment>
<evidence type="ECO:0000259" key="1">
    <source>
        <dbReference type="PROSITE" id="PS50943"/>
    </source>
</evidence>
<dbReference type="GO" id="GO:0003677">
    <property type="term" value="F:DNA binding"/>
    <property type="evidence" value="ECO:0007669"/>
    <property type="project" value="InterPro"/>
</dbReference>
<dbReference type="AlphaFoldDB" id="A0AA41UCF5"/>
<gene>
    <name evidence="2" type="ORF">L1785_13655</name>
</gene>
<organism evidence="2 3">
    <name type="scientific">Antribacter soli</name>
    <dbReference type="NCBI Taxonomy" id="2910976"/>
    <lineage>
        <taxon>Bacteria</taxon>
        <taxon>Bacillati</taxon>
        <taxon>Actinomycetota</taxon>
        <taxon>Actinomycetes</taxon>
        <taxon>Micrococcales</taxon>
        <taxon>Promicromonosporaceae</taxon>
        <taxon>Antribacter</taxon>
    </lineage>
</organism>